<sequence>MQAEGTRTTAKQFGCIRTLSNLLSKDEVETLKEAFNHFDKDGNGNLSPLQPVFDPPHVGEKTHNPITQPFLSEISIDELGDVMRSLGQKPTKDELQDIINEVDKDNNGTIDFQEFLTLMAPREGGTRDPESELRDAFNVFDKDKTGTIDAAELRLVMKALGENLTDDQIEEMIREADKDGNGTIDFDEFKAIMSL</sequence>
<dbReference type="EMBL" id="AQGS01000434">
    <property type="protein sequence ID" value="EPS40158.1"/>
    <property type="molecule type" value="Genomic_DNA"/>
</dbReference>
<feature type="domain" description="EF-hand" evidence="5">
    <location>
        <begin position="164"/>
        <end position="195"/>
    </location>
</feature>
<reference evidence="6 7" key="1">
    <citation type="journal article" date="2013" name="PLoS Genet.">
        <title>Genomic mechanisms accounting for the adaptation to parasitism in nematode-trapping fungi.</title>
        <authorList>
            <person name="Meerupati T."/>
            <person name="Andersson K.M."/>
            <person name="Friman E."/>
            <person name="Kumar D."/>
            <person name="Tunlid A."/>
            <person name="Ahren D."/>
        </authorList>
    </citation>
    <scope>NUCLEOTIDE SEQUENCE [LARGE SCALE GENOMIC DNA]</scope>
    <source>
        <strain evidence="6 7">CBS 200.50</strain>
    </source>
</reference>
<accession>S8BL77</accession>
<dbReference type="CDD" id="cd00051">
    <property type="entry name" value="EFh"/>
    <property type="match status" value="2"/>
</dbReference>
<dbReference type="OrthoDB" id="26525at2759"/>
<dbReference type="STRING" id="1284197.S8BL77"/>
<dbReference type="FunFam" id="1.10.238.10:FF:000034">
    <property type="entry name" value="Calmodulin"/>
    <property type="match status" value="1"/>
</dbReference>
<gene>
    <name evidence="6" type="ORF">H072_6025</name>
</gene>
<dbReference type="Proteomes" id="UP000015100">
    <property type="component" value="Unassembled WGS sequence"/>
</dbReference>
<evidence type="ECO:0000313" key="7">
    <source>
        <dbReference type="Proteomes" id="UP000015100"/>
    </source>
</evidence>
<dbReference type="Pfam" id="PF13499">
    <property type="entry name" value="EF-hand_7"/>
    <property type="match status" value="2"/>
</dbReference>
<keyword evidence="3" id="KW-0677">Repeat</keyword>
<evidence type="ECO:0000256" key="3">
    <source>
        <dbReference type="ARBA" id="ARBA00022737"/>
    </source>
</evidence>
<keyword evidence="2" id="KW-0479">Metal-binding</keyword>
<dbReference type="OMA" id="RKMNEGN"/>
<dbReference type="InterPro" id="IPR050230">
    <property type="entry name" value="CALM/Myosin/TropC-like"/>
</dbReference>
<dbReference type="PROSITE" id="PS50222">
    <property type="entry name" value="EF_HAND_2"/>
    <property type="match status" value="3"/>
</dbReference>
<dbReference type="PROSITE" id="PS00018">
    <property type="entry name" value="EF_HAND_1"/>
    <property type="match status" value="3"/>
</dbReference>
<feature type="domain" description="EF-hand" evidence="5">
    <location>
        <begin position="90"/>
        <end position="125"/>
    </location>
</feature>
<proteinExistence type="predicted"/>
<dbReference type="AlphaFoldDB" id="S8BL77"/>
<evidence type="ECO:0000313" key="6">
    <source>
        <dbReference type="EMBL" id="EPS40158.1"/>
    </source>
</evidence>
<evidence type="ECO:0000256" key="4">
    <source>
        <dbReference type="ARBA" id="ARBA00022837"/>
    </source>
</evidence>
<dbReference type="InterPro" id="IPR002048">
    <property type="entry name" value="EF_hand_dom"/>
</dbReference>
<feature type="domain" description="EF-hand" evidence="5">
    <location>
        <begin position="128"/>
        <end position="163"/>
    </location>
</feature>
<dbReference type="GO" id="GO:0005509">
    <property type="term" value="F:calcium ion binding"/>
    <property type="evidence" value="ECO:0007669"/>
    <property type="project" value="InterPro"/>
</dbReference>
<protein>
    <recommendedName>
        <fullName evidence="1">Calmodulin</fullName>
    </recommendedName>
</protein>
<evidence type="ECO:0000259" key="5">
    <source>
        <dbReference type="PROSITE" id="PS50222"/>
    </source>
</evidence>
<dbReference type="eggNOG" id="KOG0027">
    <property type="taxonomic scope" value="Eukaryota"/>
</dbReference>
<dbReference type="InterPro" id="IPR018247">
    <property type="entry name" value="EF_Hand_1_Ca_BS"/>
</dbReference>
<dbReference type="PANTHER" id="PTHR23048">
    <property type="entry name" value="MYOSIN LIGHT CHAIN 1, 3"/>
    <property type="match status" value="1"/>
</dbReference>
<keyword evidence="4" id="KW-0106">Calcium</keyword>
<evidence type="ECO:0000256" key="2">
    <source>
        <dbReference type="ARBA" id="ARBA00022723"/>
    </source>
</evidence>
<evidence type="ECO:0000256" key="1">
    <source>
        <dbReference type="ARBA" id="ARBA00020786"/>
    </source>
</evidence>
<dbReference type="GO" id="GO:0016460">
    <property type="term" value="C:myosin II complex"/>
    <property type="evidence" value="ECO:0007669"/>
    <property type="project" value="TreeGrafter"/>
</dbReference>
<reference evidence="7" key="2">
    <citation type="submission" date="2013-04" db="EMBL/GenBank/DDBJ databases">
        <title>Genomic mechanisms accounting for the adaptation to parasitism in nematode-trapping fungi.</title>
        <authorList>
            <person name="Ahren D.G."/>
        </authorList>
    </citation>
    <scope>NUCLEOTIDE SEQUENCE [LARGE SCALE GENOMIC DNA]</scope>
    <source>
        <strain evidence="7">CBS 200.50</strain>
    </source>
</reference>
<organism evidence="6 7">
    <name type="scientific">Dactylellina haptotyla (strain CBS 200.50)</name>
    <name type="common">Nematode-trapping fungus</name>
    <name type="synonym">Monacrosporium haptotylum</name>
    <dbReference type="NCBI Taxonomy" id="1284197"/>
    <lineage>
        <taxon>Eukaryota</taxon>
        <taxon>Fungi</taxon>
        <taxon>Dikarya</taxon>
        <taxon>Ascomycota</taxon>
        <taxon>Pezizomycotina</taxon>
        <taxon>Orbiliomycetes</taxon>
        <taxon>Orbiliales</taxon>
        <taxon>Orbiliaceae</taxon>
        <taxon>Dactylellina</taxon>
    </lineage>
</organism>
<name>S8BL77_DACHA</name>
<dbReference type="Gene3D" id="1.10.238.10">
    <property type="entry name" value="EF-hand"/>
    <property type="match status" value="4"/>
</dbReference>
<comment type="caution">
    <text evidence="6">The sequence shown here is derived from an EMBL/GenBank/DDBJ whole genome shotgun (WGS) entry which is preliminary data.</text>
</comment>
<dbReference type="SUPFAM" id="SSF47473">
    <property type="entry name" value="EF-hand"/>
    <property type="match status" value="1"/>
</dbReference>
<dbReference type="HOGENOM" id="CLU_061288_2_5_1"/>
<dbReference type="FunFam" id="1.10.238.10:FF:000100">
    <property type="entry name" value="Calmodulin 1"/>
    <property type="match status" value="1"/>
</dbReference>
<dbReference type="SMART" id="SM00054">
    <property type="entry name" value="EFh"/>
    <property type="match status" value="4"/>
</dbReference>
<dbReference type="PANTHER" id="PTHR23048:SF0">
    <property type="entry name" value="CALMODULIN LIKE 3"/>
    <property type="match status" value="1"/>
</dbReference>
<keyword evidence="7" id="KW-1185">Reference proteome</keyword>
<dbReference type="InterPro" id="IPR011992">
    <property type="entry name" value="EF-hand-dom_pair"/>
</dbReference>